<dbReference type="EMBL" id="DF968005">
    <property type="protein sequence ID" value="GAP00057.1"/>
    <property type="molecule type" value="Genomic_DNA"/>
</dbReference>
<protein>
    <submittedName>
        <fullName evidence="1">Uncharacterized protein</fullName>
    </submittedName>
</protein>
<dbReference type="OrthoDB" id="9992871at2"/>
<keyword evidence="2" id="KW-1185">Reference proteome</keyword>
<evidence type="ECO:0000313" key="1">
    <source>
        <dbReference type="EMBL" id="GAP00057.1"/>
    </source>
</evidence>
<dbReference type="Proteomes" id="UP000253891">
    <property type="component" value="Unassembled WGS sequence"/>
</dbReference>
<reference evidence="1 2" key="1">
    <citation type="journal article" date="2015" name="BMC Genomics">
        <title>Comparative genomics of Fructobacillus spp. and Leuconostoc spp. reveals niche-specific evolution of Fructobacillus spp.</title>
        <authorList>
            <person name="Endo A."/>
            <person name="Tanizawa Y."/>
            <person name="Tanaka N."/>
            <person name="Maeno S."/>
            <person name="Kumar H."/>
            <person name="Shiwa Y."/>
            <person name="Okada S."/>
            <person name="Yoshikawa H."/>
            <person name="Dicks L."/>
            <person name="Nakagawa J."/>
            <person name="Arita M."/>
        </authorList>
    </citation>
    <scope>NUCLEOTIDE SEQUENCE [LARGE SCALE GENOMIC DNA]</scope>
    <source>
        <strain evidence="1 2">JCM 12225</strain>
    </source>
</reference>
<proteinExistence type="predicted"/>
<dbReference type="AlphaFoldDB" id="A0A0K8MHM6"/>
<dbReference type="STRING" id="157463.GCA_001047075_00970"/>
<sequence>MTIDHHADQPIQDLAQRAHDQIMGPNLDNENLTTYLDLAGIRAGLADFAGLEVSSCLRYYQEYQQSEILVAADLPVPDQVYRFAQGLGILLLDWQVNLSRTPILNPALITADLPQSQDYLLLDYQVRANTKSDRASKTDLAIFTEHFLVPDQTAQPLLDRLDWENQSIGQLTQKFSLIYLVSETIAYHRLTDLLPVQEDFHAD</sequence>
<name>A0A0K8MHM6_9LACO</name>
<organism evidence="1 2">
    <name type="scientific">Fructobacillus ficulneus</name>
    <dbReference type="NCBI Taxonomy" id="157463"/>
    <lineage>
        <taxon>Bacteria</taxon>
        <taxon>Bacillati</taxon>
        <taxon>Bacillota</taxon>
        <taxon>Bacilli</taxon>
        <taxon>Lactobacillales</taxon>
        <taxon>Lactobacillaceae</taxon>
        <taxon>Fructobacillus</taxon>
    </lineage>
</organism>
<gene>
    <name evidence="1" type="ORF">FFIC_280620</name>
</gene>
<accession>A0A0K8MHM6</accession>
<dbReference type="RefSeq" id="WP_061993410.1">
    <property type="nucleotide sequence ID" value="NZ_DF968005.1"/>
</dbReference>
<evidence type="ECO:0000313" key="2">
    <source>
        <dbReference type="Proteomes" id="UP000253891"/>
    </source>
</evidence>